<dbReference type="Ensembl" id="ENSMPUT00000005081.1">
    <property type="protein sequence ID" value="ENSMPUP00000004996.1"/>
    <property type="gene ID" value="ENSMPUG00000005035.1"/>
</dbReference>
<dbReference type="AlphaFoldDB" id="M3Y0Z5"/>
<dbReference type="EMBL" id="AEYP01049447">
    <property type="status" value="NOT_ANNOTATED_CDS"/>
    <property type="molecule type" value="Genomic_DNA"/>
</dbReference>
<reference evidence="2" key="1">
    <citation type="submission" date="2024-06" db="UniProtKB">
        <authorList>
            <consortium name="Ensembl"/>
        </authorList>
    </citation>
    <scope>IDENTIFICATION</scope>
</reference>
<feature type="compositionally biased region" description="Low complexity" evidence="1">
    <location>
        <begin position="102"/>
        <end position="112"/>
    </location>
</feature>
<evidence type="ECO:0000256" key="1">
    <source>
        <dbReference type="SAM" id="MobiDB-lite"/>
    </source>
</evidence>
<dbReference type="EMBL" id="AEYP01049448">
    <property type="status" value="NOT_ANNOTATED_CDS"/>
    <property type="molecule type" value="Genomic_DNA"/>
</dbReference>
<evidence type="ECO:0000313" key="2">
    <source>
        <dbReference type="Ensembl" id="ENSMPUP00000004996.1"/>
    </source>
</evidence>
<accession>M3Y0Z5</accession>
<name>M3Y0Z5_MUSPF</name>
<dbReference type="HOGENOM" id="CLU_1660147_0_0_1"/>
<dbReference type="EMBL" id="AEYP01049449">
    <property type="status" value="NOT_ANNOTATED_CDS"/>
    <property type="molecule type" value="Genomic_DNA"/>
</dbReference>
<dbReference type="STRING" id="9669.ENSMPUP00000004996"/>
<organism evidence="2">
    <name type="scientific">Mustela putorius furo</name>
    <name type="common">European domestic ferret</name>
    <name type="synonym">Mustela furo</name>
    <dbReference type="NCBI Taxonomy" id="9669"/>
    <lineage>
        <taxon>Eukaryota</taxon>
        <taxon>Metazoa</taxon>
        <taxon>Chordata</taxon>
        <taxon>Craniata</taxon>
        <taxon>Vertebrata</taxon>
        <taxon>Euteleostomi</taxon>
        <taxon>Mammalia</taxon>
        <taxon>Eutheria</taxon>
        <taxon>Laurasiatheria</taxon>
        <taxon>Carnivora</taxon>
        <taxon>Caniformia</taxon>
        <taxon>Musteloidea</taxon>
        <taxon>Mustelidae</taxon>
        <taxon>Mustelinae</taxon>
        <taxon>Mustela</taxon>
    </lineage>
</organism>
<feature type="region of interest" description="Disordered" evidence="1">
    <location>
        <begin position="66"/>
        <end position="159"/>
    </location>
</feature>
<dbReference type="InParanoid" id="M3Y0Z5"/>
<proteinExistence type="predicted"/>
<protein>
    <submittedName>
        <fullName evidence="2">Uncharacterized protein</fullName>
    </submittedName>
</protein>
<sequence>MLRRCQELPPPECTCSRSHPWAWRGLLPGPSPLPLRPSGGRGYCGQHYLELEFQLSLEGGRLGGAPVRGRVSGQGQPAREVRHDLDLEGPPGEPRGPVAQAGLPPRGPLLGPESRPHRLRPAHSRLSSMQGGVGRARGSCALRRARPSQTLQRAFSWHG</sequence>